<feature type="compositionally biased region" description="Basic and acidic residues" evidence="1">
    <location>
        <begin position="106"/>
        <end position="118"/>
    </location>
</feature>
<feature type="region of interest" description="Disordered" evidence="1">
    <location>
        <begin position="46"/>
        <end position="118"/>
    </location>
</feature>
<proteinExistence type="predicted"/>
<evidence type="ECO:0000313" key="2">
    <source>
        <dbReference type="EMBL" id="KAL2743096.1"/>
    </source>
</evidence>
<name>A0ABD2CDG1_VESMC</name>
<feature type="compositionally biased region" description="Gly residues" evidence="1">
    <location>
        <begin position="46"/>
        <end position="80"/>
    </location>
</feature>
<comment type="caution">
    <text evidence="2">The sequence shown here is derived from an EMBL/GenBank/DDBJ whole genome shotgun (WGS) entry which is preliminary data.</text>
</comment>
<protein>
    <submittedName>
        <fullName evidence="2">Uncharacterized protein</fullName>
    </submittedName>
</protein>
<dbReference type="AlphaFoldDB" id="A0ABD2CDG1"/>
<evidence type="ECO:0000256" key="1">
    <source>
        <dbReference type="SAM" id="MobiDB-lite"/>
    </source>
</evidence>
<sequence length="194" mass="20473">MSNPSTRTPTAAWDHLLSIPAPFPVIPVKSITWRRQWRWRWYSGGTGAGGSGAGGGDDSDVGDGGGGGGGSDSGGGGAGSFFGTNQTRHRAKIRKPTPEALLRRHSSIEEQKERERGRERERVYAGTWITGWTETRLDANSVIEQRLERRPSLSVKTRATTRTAATTAAAAAAAVDADAAAAFANALLPSSAAR</sequence>
<organism evidence="2 3">
    <name type="scientific">Vespula maculifrons</name>
    <name type="common">Eastern yellow jacket</name>
    <name type="synonym">Wasp</name>
    <dbReference type="NCBI Taxonomy" id="7453"/>
    <lineage>
        <taxon>Eukaryota</taxon>
        <taxon>Metazoa</taxon>
        <taxon>Ecdysozoa</taxon>
        <taxon>Arthropoda</taxon>
        <taxon>Hexapoda</taxon>
        <taxon>Insecta</taxon>
        <taxon>Pterygota</taxon>
        <taxon>Neoptera</taxon>
        <taxon>Endopterygota</taxon>
        <taxon>Hymenoptera</taxon>
        <taxon>Apocrita</taxon>
        <taxon>Aculeata</taxon>
        <taxon>Vespoidea</taxon>
        <taxon>Vespidae</taxon>
        <taxon>Vespinae</taxon>
        <taxon>Vespula</taxon>
    </lineage>
</organism>
<accession>A0ABD2CDG1</accession>
<evidence type="ECO:0000313" key="3">
    <source>
        <dbReference type="Proteomes" id="UP001607303"/>
    </source>
</evidence>
<dbReference type="EMBL" id="JAYRBN010000056">
    <property type="protein sequence ID" value="KAL2743096.1"/>
    <property type="molecule type" value="Genomic_DNA"/>
</dbReference>
<gene>
    <name evidence="2" type="ORF">V1477_008585</name>
</gene>
<reference evidence="2 3" key="1">
    <citation type="journal article" date="2024" name="Ann. Entomol. Soc. Am.">
        <title>Genomic analyses of the southern and eastern yellowjacket wasps (Hymenoptera: Vespidae) reveal evolutionary signatures of social life.</title>
        <authorList>
            <person name="Catto M.A."/>
            <person name="Caine P.B."/>
            <person name="Orr S.E."/>
            <person name="Hunt B.G."/>
            <person name="Goodisman M.A.D."/>
        </authorList>
    </citation>
    <scope>NUCLEOTIDE SEQUENCE [LARGE SCALE GENOMIC DNA]</scope>
    <source>
        <strain evidence="2">232</strain>
        <tissue evidence="2">Head and thorax</tissue>
    </source>
</reference>
<dbReference type="Proteomes" id="UP001607303">
    <property type="component" value="Unassembled WGS sequence"/>
</dbReference>
<keyword evidence="3" id="KW-1185">Reference proteome</keyword>